<dbReference type="PROSITE" id="PS51352">
    <property type="entry name" value="THIOREDOXIN_2"/>
    <property type="match status" value="1"/>
</dbReference>
<evidence type="ECO:0000256" key="1">
    <source>
        <dbReference type="SAM" id="SignalP"/>
    </source>
</evidence>
<sequence>MKKLLSFAALLLPISLLACSDSSKPADVQPGQYRAVLQTRGGALPFGLDIQPIPTKPGQYRVFALNGNERLPMDTASVQGDSLRIPMALFESELIAKVNGDQLQGVWRRQRTKTQVQTLPFSAQRGLTQRFVADQPTASINLSGNWATDFGSKTGKVDTVNAVGVFTQKGNRVSGTFLTPTGDYRYLDGNVVGDSLFLSCFDGSHLFLFKARHNPVAKTLTGGFWSGVSGYEPWVARFEPKAELPDPARLTFLKPGSKTLTISFPEPNGNTVSLTDARFKNKVTIVQILGSWCPNCMDETNFLSPWYKRNRSRGVEILGLAFERSANMADSGPKIERMKQRFSIDYPVVLAGTNDKVQASRALPDLNAVVAFPTTIFIDKKGQVRHIHTGFSGPGTGVYYDRYVEEFNRLVDKLLSEPGLVEINRMKQD</sequence>
<name>A0A1P9X0U9_9BACT</name>
<dbReference type="OrthoDB" id="616241at2"/>
<protein>
    <submittedName>
        <fullName evidence="3">Alkyl hydroperoxide reductase</fullName>
    </submittedName>
</protein>
<dbReference type="Gene3D" id="3.40.30.10">
    <property type="entry name" value="Glutaredoxin"/>
    <property type="match status" value="1"/>
</dbReference>
<dbReference type="AlphaFoldDB" id="A0A1P9X0U9"/>
<proteinExistence type="predicted"/>
<dbReference type="GO" id="GO:0016491">
    <property type="term" value="F:oxidoreductase activity"/>
    <property type="evidence" value="ECO:0007669"/>
    <property type="project" value="InterPro"/>
</dbReference>
<dbReference type="PANTHER" id="PTHR42852:SF13">
    <property type="entry name" value="PROTEIN DIPZ"/>
    <property type="match status" value="1"/>
</dbReference>
<dbReference type="InterPro" id="IPR036249">
    <property type="entry name" value="Thioredoxin-like_sf"/>
</dbReference>
<evidence type="ECO:0000313" key="4">
    <source>
        <dbReference type="Proteomes" id="UP000187941"/>
    </source>
</evidence>
<feature type="signal peptide" evidence="1">
    <location>
        <begin position="1"/>
        <end position="18"/>
    </location>
</feature>
<dbReference type="Proteomes" id="UP000187941">
    <property type="component" value="Chromosome"/>
</dbReference>
<dbReference type="PANTHER" id="PTHR42852">
    <property type="entry name" value="THIOL:DISULFIDE INTERCHANGE PROTEIN DSBE"/>
    <property type="match status" value="1"/>
</dbReference>
<dbReference type="CDD" id="cd02966">
    <property type="entry name" value="TlpA_like_family"/>
    <property type="match status" value="1"/>
</dbReference>
<keyword evidence="4" id="KW-1185">Reference proteome</keyword>
<gene>
    <name evidence="3" type="ORF">AWR27_19205</name>
</gene>
<accession>A0A1P9X0U9</accession>
<feature type="domain" description="Thioredoxin" evidence="2">
    <location>
        <begin position="253"/>
        <end position="416"/>
    </location>
</feature>
<feature type="chain" id="PRO_5013134528" evidence="1">
    <location>
        <begin position="19"/>
        <end position="429"/>
    </location>
</feature>
<dbReference type="KEGG" id="smon:AWR27_19205"/>
<reference evidence="3 4" key="1">
    <citation type="submission" date="2016-01" db="EMBL/GenBank/DDBJ databases">
        <authorList>
            <person name="Oliw E.H."/>
        </authorList>
    </citation>
    <scope>NUCLEOTIDE SEQUENCE [LARGE SCALE GENOMIC DNA]</scope>
    <source>
        <strain evidence="3 4">DY10</strain>
    </source>
</reference>
<dbReference type="PROSITE" id="PS51257">
    <property type="entry name" value="PROKAR_LIPOPROTEIN"/>
    <property type="match status" value="1"/>
</dbReference>
<keyword evidence="1" id="KW-0732">Signal</keyword>
<dbReference type="InterPro" id="IPR013740">
    <property type="entry name" value="Redoxin"/>
</dbReference>
<dbReference type="RefSeq" id="WP_077132722.1">
    <property type="nucleotide sequence ID" value="NZ_CP014263.1"/>
</dbReference>
<dbReference type="EMBL" id="CP014263">
    <property type="protein sequence ID" value="AQG81261.1"/>
    <property type="molecule type" value="Genomic_DNA"/>
</dbReference>
<evidence type="ECO:0000259" key="2">
    <source>
        <dbReference type="PROSITE" id="PS51352"/>
    </source>
</evidence>
<dbReference type="SUPFAM" id="SSF52833">
    <property type="entry name" value="Thioredoxin-like"/>
    <property type="match status" value="1"/>
</dbReference>
<organism evidence="3 4">
    <name type="scientific">Spirosoma montaniterrae</name>
    <dbReference type="NCBI Taxonomy" id="1178516"/>
    <lineage>
        <taxon>Bacteria</taxon>
        <taxon>Pseudomonadati</taxon>
        <taxon>Bacteroidota</taxon>
        <taxon>Cytophagia</taxon>
        <taxon>Cytophagales</taxon>
        <taxon>Cytophagaceae</taxon>
        <taxon>Spirosoma</taxon>
    </lineage>
</organism>
<dbReference type="STRING" id="1178516.AWR27_19205"/>
<evidence type="ECO:0000313" key="3">
    <source>
        <dbReference type="EMBL" id="AQG81261.1"/>
    </source>
</evidence>
<dbReference type="InterPro" id="IPR013766">
    <property type="entry name" value="Thioredoxin_domain"/>
</dbReference>
<dbReference type="Pfam" id="PF08534">
    <property type="entry name" value="Redoxin"/>
    <property type="match status" value="1"/>
</dbReference>
<dbReference type="InterPro" id="IPR050553">
    <property type="entry name" value="Thioredoxin_ResA/DsbE_sf"/>
</dbReference>